<evidence type="ECO:0000313" key="7">
    <source>
        <dbReference type="EMBL" id="WUM18730.1"/>
    </source>
</evidence>
<dbReference type="InterPro" id="IPR011712">
    <property type="entry name" value="Sig_transdc_His_kin_sub3_dim/P"/>
</dbReference>
<dbReference type="PANTHER" id="PTHR24421">
    <property type="entry name" value="NITRATE/NITRITE SENSOR PROTEIN NARX-RELATED"/>
    <property type="match status" value="1"/>
</dbReference>
<keyword evidence="5" id="KW-0472">Membrane</keyword>
<protein>
    <submittedName>
        <fullName evidence="7">Sensor histidine kinase</fullName>
    </submittedName>
</protein>
<feature type="transmembrane region" description="Helical" evidence="5">
    <location>
        <begin position="118"/>
        <end position="143"/>
    </location>
</feature>
<evidence type="ECO:0000313" key="8">
    <source>
        <dbReference type="Proteomes" id="UP001432128"/>
    </source>
</evidence>
<dbReference type="GO" id="GO:0000155">
    <property type="term" value="F:phosphorelay sensor kinase activity"/>
    <property type="evidence" value="ECO:0007669"/>
    <property type="project" value="InterPro"/>
</dbReference>
<evidence type="ECO:0000256" key="2">
    <source>
        <dbReference type="ARBA" id="ARBA00022777"/>
    </source>
</evidence>
<dbReference type="InterPro" id="IPR005467">
    <property type="entry name" value="His_kinase_dom"/>
</dbReference>
<dbReference type="Gene3D" id="3.30.565.10">
    <property type="entry name" value="Histidine kinase-like ATPase, C-terminal domain"/>
    <property type="match status" value="1"/>
</dbReference>
<keyword evidence="4" id="KW-0175">Coiled coil</keyword>
<dbReference type="AlphaFoldDB" id="A0AAU4JY30"/>
<dbReference type="Gene3D" id="1.20.5.1930">
    <property type="match status" value="1"/>
</dbReference>
<dbReference type="GO" id="GO:0046983">
    <property type="term" value="F:protein dimerization activity"/>
    <property type="evidence" value="ECO:0007669"/>
    <property type="project" value="InterPro"/>
</dbReference>
<dbReference type="PIRSF" id="PIRSF037434">
    <property type="entry name" value="STHK_ChrS"/>
    <property type="match status" value="1"/>
</dbReference>
<name>A0AAU4JY30_9NOCA</name>
<dbReference type="Pfam" id="PF07730">
    <property type="entry name" value="HisKA_3"/>
    <property type="match status" value="1"/>
</dbReference>
<dbReference type="InterPro" id="IPR036890">
    <property type="entry name" value="HATPase_C_sf"/>
</dbReference>
<dbReference type="Proteomes" id="UP001432128">
    <property type="component" value="Chromosome"/>
</dbReference>
<dbReference type="RefSeq" id="WP_328856322.1">
    <property type="nucleotide sequence ID" value="NZ_CP108021.1"/>
</dbReference>
<keyword evidence="1" id="KW-0808">Transferase</keyword>
<evidence type="ECO:0000256" key="1">
    <source>
        <dbReference type="ARBA" id="ARBA00022679"/>
    </source>
</evidence>
<feature type="transmembrane region" description="Helical" evidence="5">
    <location>
        <begin position="60"/>
        <end position="78"/>
    </location>
</feature>
<feature type="transmembrane region" description="Helical" evidence="5">
    <location>
        <begin position="90"/>
        <end position="112"/>
    </location>
</feature>
<evidence type="ECO:0000256" key="4">
    <source>
        <dbReference type="SAM" id="Coils"/>
    </source>
</evidence>
<feature type="domain" description="Histidine kinase" evidence="6">
    <location>
        <begin position="322"/>
        <end position="407"/>
    </location>
</feature>
<dbReference type="SUPFAM" id="SSF55874">
    <property type="entry name" value="ATPase domain of HSP90 chaperone/DNA topoisomerase II/histidine kinase"/>
    <property type="match status" value="1"/>
</dbReference>
<keyword evidence="2 7" id="KW-0418">Kinase</keyword>
<keyword evidence="3" id="KW-0902">Two-component regulatory system</keyword>
<dbReference type="KEGG" id="whr:OG579_13390"/>
<keyword evidence="5" id="KW-0812">Transmembrane</keyword>
<dbReference type="InterPro" id="IPR017205">
    <property type="entry name" value="Sig_transdc_His_kinase_ChrS"/>
</dbReference>
<dbReference type="PANTHER" id="PTHR24421:SF62">
    <property type="entry name" value="SENSORY TRANSDUCTION HISTIDINE KINASE"/>
    <property type="match status" value="1"/>
</dbReference>
<feature type="transmembrane region" description="Helical" evidence="5">
    <location>
        <begin position="32"/>
        <end position="54"/>
    </location>
</feature>
<sequence>MSGRPAWQDQPMRGQQRTPEPLNWQRFDIAPVWLTVIPGGLILASLMISALVGLPADTDAFVALIVLSAAAFALQCTWVRRSTVSGRARVLIVVVQFALTASLIWLSPFYGIYAFMGYLTALMMFTGAGLWIAMTANAVLAAVSQIGGFDQLGRSWPAFCVLVLINTGLVVLFSWVGARRDEEVARREAAVHELEQVQQRNVELQEQLLLRAREQGVLEERARLSREIHDTVAQDLVAIVSQLEAIDGTDWRGRVDTAKDLARSGLGEARRAVYALRSPMLDAQPLPVAVTELVNAWATVHRLAAHVEIAGDPVPTDADQDLLRICQEALSNVSRHAHARAVDVCLSYVEEGVLLDIKDDGDGFDPQRIREGNGLRGMRERVSSSGGTVDIATEIGGGCLVSAVVPA</sequence>
<evidence type="ECO:0000259" key="6">
    <source>
        <dbReference type="PROSITE" id="PS50109"/>
    </source>
</evidence>
<dbReference type="InterPro" id="IPR003594">
    <property type="entry name" value="HATPase_dom"/>
</dbReference>
<dbReference type="PROSITE" id="PS50109">
    <property type="entry name" value="HIS_KIN"/>
    <property type="match status" value="1"/>
</dbReference>
<evidence type="ECO:0000256" key="3">
    <source>
        <dbReference type="ARBA" id="ARBA00023012"/>
    </source>
</evidence>
<gene>
    <name evidence="7" type="ORF">OG579_13390</name>
</gene>
<reference evidence="7 8" key="1">
    <citation type="submission" date="2022-10" db="EMBL/GenBank/DDBJ databases">
        <title>The complete genomes of actinobacterial strains from the NBC collection.</title>
        <authorList>
            <person name="Joergensen T.S."/>
            <person name="Alvarez Arevalo M."/>
            <person name="Sterndorff E.B."/>
            <person name="Faurdal D."/>
            <person name="Vuksanovic O."/>
            <person name="Mourched A.-S."/>
            <person name="Charusanti P."/>
            <person name="Shaw S."/>
            <person name="Blin K."/>
            <person name="Weber T."/>
        </authorList>
    </citation>
    <scope>NUCLEOTIDE SEQUENCE [LARGE SCALE GENOMIC DNA]</scope>
    <source>
        <strain evidence="7 8">NBC_00319</strain>
    </source>
</reference>
<feature type="coiled-coil region" evidence="4">
    <location>
        <begin position="180"/>
        <end position="214"/>
    </location>
</feature>
<dbReference type="InterPro" id="IPR050482">
    <property type="entry name" value="Sensor_HK_TwoCompSys"/>
</dbReference>
<dbReference type="EMBL" id="CP108021">
    <property type="protein sequence ID" value="WUM18730.1"/>
    <property type="molecule type" value="Genomic_DNA"/>
</dbReference>
<dbReference type="GO" id="GO:0016020">
    <property type="term" value="C:membrane"/>
    <property type="evidence" value="ECO:0007669"/>
    <property type="project" value="InterPro"/>
</dbReference>
<proteinExistence type="predicted"/>
<keyword evidence="5" id="KW-1133">Transmembrane helix</keyword>
<keyword evidence="8" id="KW-1185">Reference proteome</keyword>
<dbReference type="CDD" id="cd16917">
    <property type="entry name" value="HATPase_UhpB-NarQ-NarX-like"/>
    <property type="match status" value="1"/>
</dbReference>
<feature type="transmembrane region" description="Helical" evidence="5">
    <location>
        <begin position="155"/>
        <end position="176"/>
    </location>
</feature>
<evidence type="ECO:0000256" key="5">
    <source>
        <dbReference type="SAM" id="Phobius"/>
    </source>
</evidence>
<accession>A0AAU4JY30</accession>
<organism evidence="7 8">
    <name type="scientific">Williamsia herbipolensis</name>
    <dbReference type="NCBI Taxonomy" id="1603258"/>
    <lineage>
        <taxon>Bacteria</taxon>
        <taxon>Bacillati</taxon>
        <taxon>Actinomycetota</taxon>
        <taxon>Actinomycetes</taxon>
        <taxon>Mycobacteriales</taxon>
        <taxon>Nocardiaceae</taxon>
        <taxon>Williamsia</taxon>
    </lineage>
</organism>
<dbReference type="Pfam" id="PF02518">
    <property type="entry name" value="HATPase_c"/>
    <property type="match status" value="1"/>
</dbReference>